<evidence type="ECO:0000313" key="1">
    <source>
        <dbReference type="EMBL" id="KAJ1099851.1"/>
    </source>
</evidence>
<keyword evidence="2" id="KW-1185">Reference proteome</keyword>
<evidence type="ECO:0000313" key="2">
    <source>
        <dbReference type="Proteomes" id="UP001066276"/>
    </source>
</evidence>
<accession>A0AAV7M8X9</accession>
<proteinExistence type="predicted"/>
<comment type="caution">
    <text evidence="1">The sequence shown here is derived from an EMBL/GenBank/DDBJ whole genome shotgun (WGS) entry which is preliminary data.</text>
</comment>
<sequence>MCHRAWWLPGSWSGAMRRVAVPPSATGGVLVVRLSRTPEEPRGVLSGIACRTDILADWRGVACGWPPRGTLPSWKTSGEGGGGILSHLRTDHHKLVDWVQATETTLEELQPMHWALRVQVTHLSERVQVLESHAEDGEGRSRRNNIQIVGMPEGVEGTDAVTYLETWLHAIMDEHSITPFFALQRAHRGPTRRPDPGRPPRPIVAKLLHYRD</sequence>
<protein>
    <submittedName>
        <fullName evidence="1">Uncharacterized protein</fullName>
    </submittedName>
</protein>
<dbReference type="Gene3D" id="3.30.70.1820">
    <property type="entry name" value="L1 transposable element, RRM domain"/>
    <property type="match status" value="1"/>
</dbReference>
<organism evidence="1 2">
    <name type="scientific">Pleurodeles waltl</name>
    <name type="common">Iberian ribbed newt</name>
    <dbReference type="NCBI Taxonomy" id="8319"/>
    <lineage>
        <taxon>Eukaryota</taxon>
        <taxon>Metazoa</taxon>
        <taxon>Chordata</taxon>
        <taxon>Craniata</taxon>
        <taxon>Vertebrata</taxon>
        <taxon>Euteleostomi</taxon>
        <taxon>Amphibia</taxon>
        <taxon>Batrachia</taxon>
        <taxon>Caudata</taxon>
        <taxon>Salamandroidea</taxon>
        <taxon>Salamandridae</taxon>
        <taxon>Pleurodelinae</taxon>
        <taxon>Pleurodeles</taxon>
    </lineage>
</organism>
<dbReference type="Proteomes" id="UP001066276">
    <property type="component" value="Chromosome 10"/>
</dbReference>
<gene>
    <name evidence="1" type="ORF">NDU88_004946</name>
</gene>
<name>A0AAV7M8X9_PLEWA</name>
<dbReference type="AlphaFoldDB" id="A0AAV7M8X9"/>
<dbReference type="EMBL" id="JANPWB010000014">
    <property type="protein sequence ID" value="KAJ1099851.1"/>
    <property type="molecule type" value="Genomic_DNA"/>
</dbReference>
<dbReference type="InterPro" id="IPR004244">
    <property type="entry name" value="Transposase_22"/>
</dbReference>
<reference evidence="1" key="1">
    <citation type="journal article" date="2022" name="bioRxiv">
        <title>Sequencing and chromosome-scale assembly of the giantPleurodeles waltlgenome.</title>
        <authorList>
            <person name="Brown T."/>
            <person name="Elewa A."/>
            <person name="Iarovenko S."/>
            <person name="Subramanian E."/>
            <person name="Araus A.J."/>
            <person name="Petzold A."/>
            <person name="Susuki M."/>
            <person name="Suzuki K.-i.T."/>
            <person name="Hayashi T."/>
            <person name="Toyoda A."/>
            <person name="Oliveira C."/>
            <person name="Osipova E."/>
            <person name="Leigh N.D."/>
            <person name="Simon A."/>
            <person name="Yun M.H."/>
        </authorList>
    </citation>
    <scope>NUCLEOTIDE SEQUENCE</scope>
    <source>
        <strain evidence="1">20211129_DDA</strain>
        <tissue evidence="1">Liver</tissue>
    </source>
</reference>
<dbReference type="PANTHER" id="PTHR11505">
    <property type="entry name" value="L1 TRANSPOSABLE ELEMENT-RELATED"/>
    <property type="match status" value="1"/>
</dbReference>